<reference evidence="1 2" key="1">
    <citation type="journal article" date="2006" name="Proc. Natl. Acad. Sci. U.S.A.">
        <title>Burkholderia xenovorans LB400 harbors a multi-replicon, 9.73-Mbp genome shaped for versatility.</title>
        <authorList>
            <person name="Chain P.S."/>
            <person name="Denef V.J."/>
            <person name="Konstantinidis K.T."/>
            <person name="Vergez L.M."/>
            <person name="Agullo L."/>
            <person name="Reyes V.L."/>
            <person name="Hauser L."/>
            <person name="Cordova M."/>
            <person name="Gomez L."/>
            <person name="Gonzalez M."/>
            <person name="Land M."/>
            <person name="Lao V."/>
            <person name="Larimer F."/>
            <person name="LiPuma J.J."/>
            <person name="Mahenthiralingam E."/>
            <person name="Malfatti S.A."/>
            <person name="Marx C.J."/>
            <person name="Parnell J.J."/>
            <person name="Ramette A."/>
            <person name="Richardson P."/>
            <person name="Seeger M."/>
            <person name="Smith D."/>
            <person name="Spilker T."/>
            <person name="Sul W.J."/>
            <person name="Tsoi T.V."/>
            <person name="Ulrich L.E."/>
            <person name="Zhulin I.B."/>
            <person name="Tiedje J.M."/>
        </authorList>
    </citation>
    <scope>NUCLEOTIDE SEQUENCE [LARGE SCALE GENOMIC DNA]</scope>
    <source>
        <strain evidence="1 2">LB400</strain>
    </source>
</reference>
<sequence>MRLPYCEIAFRNANILASHKVHSYNSICLLHLLLWWIKPEPLVRVFFRPHPVRARAVWARKGAKTHSVAAGSPEISRKLPYVLTCRSKFLYNSGLFRIRARGGRTRESLHAPRCAHYKQEKTHWAQQFFWIDHEDVFRKSP</sequence>
<keyword evidence="2" id="KW-1185">Reference proteome</keyword>
<name>Q13UB1_PARXL</name>
<evidence type="ECO:0000313" key="2">
    <source>
        <dbReference type="Proteomes" id="UP000001817"/>
    </source>
</evidence>
<dbReference type="KEGG" id="bxe:Bxe_A0606"/>
<dbReference type="EMBL" id="CP000270">
    <property type="protein sequence ID" value="ABE32328.1"/>
    <property type="molecule type" value="Genomic_DNA"/>
</dbReference>
<dbReference type="STRING" id="266265.Bxe_A0606"/>
<evidence type="ECO:0000313" key="1">
    <source>
        <dbReference type="EMBL" id="ABE32328.1"/>
    </source>
</evidence>
<dbReference type="Proteomes" id="UP000001817">
    <property type="component" value="Chromosome 1"/>
</dbReference>
<organism evidence="1 2">
    <name type="scientific">Paraburkholderia xenovorans (strain LB400)</name>
    <dbReference type="NCBI Taxonomy" id="266265"/>
    <lineage>
        <taxon>Bacteria</taxon>
        <taxon>Pseudomonadati</taxon>
        <taxon>Pseudomonadota</taxon>
        <taxon>Betaproteobacteria</taxon>
        <taxon>Burkholderiales</taxon>
        <taxon>Burkholderiaceae</taxon>
        <taxon>Paraburkholderia</taxon>
    </lineage>
</organism>
<proteinExistence type="predicted"/>
<gene>
    <name evidence="1" type="ORF">Bxe_A0606</name>
</gene>
<dbReference type="AlphaFoldDB" id="Q13UB1"/>
<accession>Q13UB1</accession>
<protein>
    <submittedName>
        <fullName evidence="1">Uncharacterized protein</fullName>
    </submittedName>
</protein>